<evidence type="ECO:0000256" key="11">
    <source>
        <dbReference type="ARBA" id="ARBA00078669"/>
    </source>
</evidence>
<dbReference type="FunFam" id="2.60.260.20:FF:000002">
    <property type="entry name" value="Dnaj homolog subfamily b member"/>
    <property type="match status" value="1"/>
</dbReference>
<name>A0AAD9P3P2_RIDPI</name>
<dbReference type="PANTHER" id="PTHR24078">
    <property type="entry name" value="DNAJ HOMOLOG SUBFAMILY C MEMBER"/>
    <property type="match status" value="1"/>
</dbReference>
<dbReference type="GO" id="GO:0005829">
    <property type="term" value="C:cytosol"/>
    <property type="evidence" value="ECO:0007669"/>
    <property type="project" value="TreeGrafter"/>
</dbReference>
<dbReference type="InterPro" id="IPR002939">
    <property type="entry name" value="DnaJ_C"/>
</dbReference>
<feature type="domain" description="J" evidence="14">
    <location>
        <begin position="4"/>
        <end position="68"/>
    </location>
</feature>
<dbReference type="CDD" id="cd06257">
    <property type="entry name" value="DnaJ"/>
    <property type="match status" value="1"/>
</dbReference>
<dbReference type="GO" id="GO:0036126">
    <property type="term" value="C:sperm flagellum"/>
    <property type="evidence" value="ECO:0007669"/>
    <property type="project" value="UniProtKB-ARBA"/>
</dbReference>
<evidence type="ECO:0000256" key="1">
    <source>
        <dbReference type="ARBA" id="ARBA00004230"/>
    </source>
</evidence>
<dbReference type="InterPro" id="IPR051339">
    <property type="entry name" value="DnaJ_subfamily_B"/>
</dbReference>
<accession>A0AAD9P3P2</accession>
<keyword evidence="5" id="KW-0143">Chaperone</keyword>
<dbReference type="CDD" id="cd10747">
    <property type="entry name" value="DnaJ_C"/>
    <property type="match status" value="1"/>
</dbReference>
<keyword evidence="6" id="KW-0966">Cell projection</keyword>
<evidence type="ECO:0000313" key="16">
    <source>
        <dbReference type="Proteomes" id="UP001209878"/>
    </source>
</evidence>
<dbReference type="SMART" id="SM00271">
    <property type="entry name" value="DnaJ"/>
    <property type="match status" value="1"/>
</dbReference>
<evidence type="ECO:0000259" key="14">
    <source>
        <dbReference type="PROSITE" id="PS50076"/>
    </source>
</evidence>
<gene>
    <name evidence="15" type="ORF">NP493_165g02059</name>
</gene>
<comment type="function">
    <text evidence="7">Functions as part of axonemal radial spoke complexes that play an important part in the motility of sperm and cilia.</text>
</comment>
<evidence type="ECO:0000256" key="5">
    <source>
        <dbReference type="ARBA" id="ARBA00023186"/>
    </source>
</evidence>
<reference evidence="15" key="1">
    <citation type="journal article" date="2023" name="Mol. Biol. Evol.">
        <title>Third-Generation Sequencing Reveals the Adaptive Role of the Epigenome in Three Deep-Sea Polychaetes.</title>
        <authorList>
            <person name="Perez M."/>
            <person name="Aroh O."/>
            <person name="Sun Y."/>
            <person name="Lan Y."/>
            <person name="Juniper S.K."/>
            <person name="Young C.R."/>
            <person name="Angers B."/>
            <person name="Qian P.Y."/>
        </authorList>
    </citation>
    <scope>NUCLEOTIDE SEQUENCE</scope>
    <source>
        <strain evidence="15">R07B-5</strain>
    </source>
</reference>
<dbReference type="Proteomes" id="UP001209878">
    <property type="component" value="Unassembled WGS sequence"/>
</dbReference>
<protein>
    <recommendedName>
        <fullName evidence="9">DnaJ homolog subfamily B member 13</fullName>
    </recommendedName>
    <alternativeName>
        <fullName evidence="12">Testis and spermatogenesis cell-related protein 6</fullName>
    </alternativeName>
    <alternativeName>
        <fullName evidence="13">Testis spermatocyte apoptosis-related gene 6 protein</fullName>
    </alternativeName>
    <alternativeName>
        <fullName evidence="10">Testis spermatogenesis apoptosis-related gene 3 protein</fullName>
    </alternativeName>
    <alternativeName>
        <fullName evidence="11">Testis spermatogenesis apoptosis-related gene 6 protein</fullName>
    </alternativeName>
</protein>
<comment type="subcellular location">
    <subcellularLocation>
        <location evidence="1">Cell projection</location>
        <location evidence="1">Cilium</location>
        <location evidence="1">Flagellum</location>
    </subcellularLocation>
</comment>
<keyword evidence="2" id="KW-0970">Cilium biogenesis/degradation</keyword>
<keyword evidence="4" id="KW-0969">Cilium</keyword>
<dbReference type="GO" id="GO:0006457">
    <property type="term" value="P:protein folding"/>
    <property type="evidence" value="ECO:0007669"/>
    <property type="project" value="InterPro"/>
</dbReference>
<evidence type="ECO:0000313" key="15">
    <source>
        <dbReference type="EMBL" id="KAK2187436.1"/>
    </source>
</evidence>
<dbReference type="GO" id="GO:0051087">
    <property type="term" value="F:protein-folding chaperone binding"/>
    <property type="evidence" value="ECO:0007669"/>
    <property type="project" value="TreeGrafter"/>
</dbReference>
<dbReference type="FunFam" id="2.60.260.20:FF:000006">
    <property type="entry name" value="DnaJ subfamily B member 13"/>
    <property type="match status" value="1"/>
</dbReference>
<dbReference type="GO" id="GO:0051082">
    <property type="term" value="F:unfolded protein binding"/>
    <property type="evidence" value="ECO:0007669"/>
    <property type="project" value="InterPro"/>
</dbReference>
<dbReference type="AlphaFoldDB" id="A0AAD9P3P2"/>
<proteinExistence type="predicted"/>
<comment type="caution">
    <text evidence="15">The sequence shown here is derived from an EMBL/GenBank/DDBJ whole genome shotgun (WGS) entry which is preliminary data.</text>
</comment>
<dbReference type="SUPFAM" id="SSF46565">
    <property type="entry name" value="Chaperone J-domain"/>
    <property type="match status" value="1"/>
</dbReference>
<evidence type="ECO:0000256" key="7">
    <source>
        <dbReference type="ARBA" id="ARBA00056649"/>
    </source>
</evidence>
<dbReference type="Pfam" id="PF01556">
    <property type="entry name" value="DnaJ_C"/>
    <property type="match status" value="1"/>
</dbReference>
<evidence type="ECO:0000256" key="9">
    <source>
        <dbReference type="ARBA" id="ARBA00071910"/>
    </source>
</evidence>
<dbReference type="InterPro" id="IPR001623">
    <property type="entry name" value="DnaJ_domain"/>
</dbReference>
<dbReference type="GO" id="GO:0030030">
    <property type="term" value="P:cell projection organization"/>
    <property type="evidence" value="ECO:0007669"/>
    <property type="project" value="UniProtKB-KW"/>
</dbReference>
<evidence type="ECO:0000256" key="12">
    <source>
        <dbReference type="ARBA" id="ARBA00080190"/>
    </source>
</evidence>
<dbReference type="SUPFAM" id="SSF49493">
    <property type="entry name" value="HSP40/DnaJ peptide-binding domain"/>
    <property type="match status" value="2"/>
</dbReference>
<organism evidence="15 16">
    <name type="scientific">Ridgeia piscesae</name>
    <name type="common">Tubeworm</name>
    <dbReference type="NCBI Taxonomy" id="27915"/>
    <lineage>
        <taxon>Eukaryota</taxon>
        <taxon>Metazoa</taxon>
        <taxon>Spiralia</taxon>
        <taxon>Lophotrochozoa</taxon>
        <taxon>Annelida</taxon>
        <taxon>Polychaeta</taxon>
        <taxon>Sedentaria</taxon>
        <taxon>Canalipalpata</taxon>
        <taxon>Sabellida</taxon>
        <taxon>Siboglinidae</taxon>
        <taxon>Ridgeia</taxon>
    </lineage>
</organism>
<dbReference type="Gene3D" id="2.60.260.20">
    <property type="entry name" value="Urease metallochaperone UreE, N-terminal domain"/>
    <property type="match status" value="2"/>
</dbReference>
<keyword evidence="3" id="KW-0282">Flagellum</keyword>
<evidence type="ECO:0000256" key="4">
    <source>
        <dbReference type="ARBA" id="ARBA00023069"/>
    </source>
</evidence>
<evidence type="ECO:0000256" key="13">
    <source>
        <dbReference type="ARBA" id="ARBA00081125"/>
    </source>
</evidence>
<dbReference type="FunFam" id="1.10.287.110:FF:000033">
    <property type="entry name" value="dnaJ homolog subfamily B member 13"/>
    <property type="match status" value="1"/>
</dbReference>
<evidence type="ECO:0000256" key="2">
    <source>
        <dbReference type="ARBA" id="ARBA00022794"/>
    </source>
</evidence>
<sequence length="361" mass="39066">MGKDFYKVLGVSKGATDDELKKAYRKLALKYHPDKNKAAGAEAKFKEIAEAYEILHDPKKREIYDKYGEDGLKGGTPFGPNGAGPGEGMPSNFSYSFHGDPFQTFKMFFGDEDPFANLFGGGMGPMGGQHGPGGTTFSFVGGEPMQTGGCGGGNPFGNMAGFGGPAGFDGGCCGRMPREKDPAVTYDLQVSLEDIYSGTTKKMKITRNVISPDGRVTKEDKMLTIIVKPGWKEGTKVTFAEEGDRKPNSKPADIVFVIKDKAHPKFTRSGSDVKYKAKVGLREALIGTTVRVPTLSGRSVTLQMNDVIKPTTIRRIQGEGLPLPKNPSQKGDLIVEFDIKFPDRLTDSTKQMLAQTLPQTN</sequence>
<dbReference type="InterPro" id="IPR008971">
    <property type="entry name" value="HSP40/DnaJ_pept-bd"/>
</dbReference>
<dbReference type="PANTHER" id="PTHR24078:SF553">
    <property type="entry name" value="DNAJ HOMOLOG SUBFAMILY B MEMBER 5"/>
    <property type="match status" value="1"/>
</dbReference>
<dbReference type="PROSITE" id="PS50076">
    <property type="entry name" value="DNAJ_2"/>
    <property type="match status" value="1"/>
</dbReference>
<dbReference type="PROSITE" id="PS00636">
    <property type="entry name" value="DNAJ_1"/>
    <property type="match status" value="1"/>
</dbReference>
<dbReference type="PRINTS" id="PR00625">
    <property type="entry name" value="JDOMAIN"/>
</dbReference>
<evidence type="ECO:0000256" key="3">
    <source>
        <dbReference type="ARBA" id="ARBA00022846"/>
    </source>
</evidence>
<dbReference type="Gene3D" id="1.10.287.110">
    <property type="entry name" value="DnaJ domain"/>
    <property type="match status" value="1"/>
</dbReference>
<dbReference type="InterPro" id="IPR036869">
    <property type="entry name" value="J_dom_sf"/>
</dbReference>
<dbReference type="EMBL" id="JAODUO010000165">
    <property type="protein sequence ID" value="KAK2187436.1"/>
    <property type="molecule type" value="Genomic_DNA"/>
</dbReference>
<dbReference type="Pfam" id="PF00226">
    <property type="entry name" value="DnaJ"/>
    <property type="match status" value="1"/>
</dbReference>
<dbReference type="InterPro" id="IPR018253">
    <property type="entry name" value="DnaJ_domain_CS"/>
</dbReference>
<evidence type="ECO:0000256" key="6">
    <source>
        <dbReference type="ARBA" id="ARBA00023273"/>
    </source>
</evidence>
<keyword evidence="16" id="KW-1185">Reference proteome</keyword>
<dbReference type="GO" id="GO:0007017">
    <property type="term" value="P:microtubule-based process"/>
    <property type="evidence" value="ECO:0007669"/>
    <property type="project" value="UniProtKB-ARBA"/>
</dbReference>
<evidence type="ECO:0000256" key="8">
    <source>
        <dbReference type="ARBA" id="ARBA00064985"/>
    </source>
</evidence>
<evidence type="ECO:0000256" key="10">
    <source>
        <dbReference type="ARBA" id="ARBA00075378"/>
    </source>
</evidence>
<comment type="subunit">
    <text evidence="8">Homodimer. Component of the axonemal radial spoke complex 1 (RS1), at least composed of spoke head proteins RSPH1, RSPH3, RSPH9 and the cilia-specific component RSPH4A or sperm-specific component RSPH6A, spoke stalk proteins RSPH14, DNAJB13, DYDC1, ROPN1L and NME5, and the anchor protein IQUB. Interacts with SUN5. Interacts with IQUB.</text>
</comment>